<dbReference type="Gene3D" id="3.40.220.10">
    <property type="entry name" value="Leucine Aminopeptidase, subunit E, domain 1"/>
    <property type="match status" value="1"/>
</dbReference>
<protein>
    <submittedName>
        <fullName evidence="1">Uncharacterized protein</fullName>
    </submittedName>
</protein>
<evidence type="ECO:0000313" key="1">
    <source>
        <dbReference type="EMBL" id="BCR36678.1"/>
    </source>
</evidence>
<dbReference type="InterPro" id="IPR002589">
    <property type="entry name" value="Macro_dom"/>
</dbReference>
<evidence type="ECO:0000313" key="2">
    <source>
        <dbReference type="Proteomes" id="UP000620133"/>
    </source>
</evidence>
<sequence length="326" mass="37154">MPFQIIRKDISLMKVDAIVNSANTDVAIGTGVDLAIHKTSGEALFEARKKIGKINVGESKLTKGFNLKAKHVIHTVGPLWIDGTKGEYEDLRSCYLSSLNLALSNNLISIAFPLISSGTFGYPKDKALKIATETIKSFLFEHEMMVYLVVYDDVSYELSKNLTEQVDNYILDHYIDDSSFMAYEMDNNFVHDMLVDSFDIRTNKSRSIVDVIDEIDETFVESLFRLTDQKGMTDIELYKKANIDRRLFSKIKSNFDYQPSKITAISFSIALELNLDETKDLLSRAGYALSPSHKFDLIIQFFIENENYDVYEINQVLFKFDQKTLG</sequence>
<reference evidence="1" key="1">
    <citation type="submission" date="2021-01" db="EMBL/GenBank/DDBJ databases">
        <title>Draft genome sequence of Acholeplasmataceae bacterium strain Mahy22.</title>
        <authorList>
            <person name="Watanabe M."/>
            <person name="Kojima H."/>
            <person name="Fukui M."/>
        </authorList>
    </citation>
    <scope>NUCLEOTIDE SEQUENCE</scope>
    <source>
        <strain evidence="1">Mahy22</strain>
    </source>
</reference>
<proteinExistence type="predicted"/>
<accession>A0A7U9THN8</accession>
<dbReference type="PROSITE" id="PS51154">
    <property type="entry name" value="MACRO"/>
    <property type="match status" value="1"/>
</dbReference>
<organism evidence="1 2">
    <name type="scientific">Mariniplasma anaerobium</name>
    <dbReference type="NCBI Taxonomy" id="2735436"/>
    <lineage>
        <taxon>Bacteria</taxon>
        <taxon>Bacillati</taxon>
        <taxon>Mycoplasmatota</taxon>
        <taxon>Mollicutes</taxon>
        <taxon>Acholeplasmatales</taxon>
        <taxon>Acholeplasmataceae</taxon>
        <taxon>Mariniplasma</taxon>
    </lineage>
</organism>
<dbReference type="AlphaFoldDB" id="A0A7U9THN8"/>
<dbReference type="PANTHER" id="PTHR11106:SF27">
    <property type="entry name" value="MACRO DOMAIN-CONTAINING PROTEIN"/>
    <property type="match status" value="1"/>
</dbReference>
<keyword evidence="2" id="KW-1185">Reference proteome</keyword>
<name>A0A7U9THN8_9MOLU</name>
<gene>
    <name evidence="1" type="ORF">MPAN_015710</name>
</gene>
<dbReference type="InterPro" id="IPR043472">
    <property type="entry name" value="Macro_dom-like"/>
</dbReference>
<dbReference type="Pfam" id="PF01661">
    <property type="entry name" value="Macro"/>
    <property type="match status" value="1"/>
</dbReference>
<dbReference type="SMART" id="SM00506">
    <property type="entry name" value="A1pp"/>
    <property type="match status" value="1"/>
</dbReference>
<dbReference type="SUPFAM" id="SSF52949">
    <property type="entry name" value="Macro domain-like"/>
    <property type="match status" value="1"/>
</dbReference>
<dbReference type="RefSeq" id="WP_176239323.1">
    <property type="nucleotide sequence ID" value="NZ_AP024412.1"/>
</dbReference>
<dbReference type="PANTHER" id="PTHR11106">
    <property type="entry name" value="GANGLIOSIDE INDUCED DIFFERENTIATION ASSOCIATED PROTEIN 2-RELATED"/>
    <property type="match status" value="1"/>
</dbReference>
<dbReference type="Proteomes" id="UP000620133">
    <property type="component" value="Chromosome"/>
</dbReference>
<dbReference type="KEGG" id="manr:MPAN_015710"/>
<dbReference type="EMBL" id="AP024412">
    <property type="protein sequence ID" value="BCR36678.1"/>
    <property type="molecule type" value="Genomic_DNA"/>
</dbReference>